<reference evidence="2" key="1">
    <citation type="submission" date="2023-07" db="EMBL/GenBank/DDBJ databases">
        <title>30 novel species of actinomycetes from the DSMZ collection.</title>
        <authorList>
            <person name="Nouioui I."/>
        </authorList>
    </citation>
    <scope>NUCLEOTIDE SEQUENCE [LARGE SCALE GENOMIC DNA]</scope>
    <source>
        <strain evidence="2">DSM 41770</strain>
    </source>
</reference>
<proteinExistence type="predicted"/>
<comment type="caution">
    <text evidence="1">The sequence shown here is derived from an EMBL/GenBank/DDBJ whole genome shotgun (WGS) entry which is preliminary data.</text>
</comment>
<dbReference type="RefSeq" id="WP_311659367.1">
    <property type="nucleotide sequence ID" value="NZ_JAVREX010000010.1"/>
</dbReference>
<protein>
    <submittedName>
        <fullName evidence="1">Uncharacterized protein</fullName>
    </submittedName>
</protein>
<dbReference type="Proteomes" id="UP001183777">
    <property type="component" value="Unassembled WGS sequence"/>
</dbReference>
<evidence type="ECO:0000313" key="1">
    <source>
        <dbReference type="EMBL" id="MDT0430501.1"/>
    </source>
</evidence>
<organism evidence="1 2">
    <name type="scientific">Streptomyces salyersiae</name>
    <dbReference type="NCBI Taxonomy" id="3075530"/>
    <lineage>
        <taxon>Bacteria</taxon>
        <taxon>Bacillati</taxon>
        <taxon>Actinomycetota</taxon>
        <taxon>Actinomycetes</taxon>
        <taxon>Kitasatosporales</taxon>
        <taxon>Streptomycetaceae</taxon>
        <taxon>Streptomyces</taxon>
    </lineage>
</organism>
<accession>A0ABU2RNT0</accession>
<dbReference type="EMBL" id="JAVREX010000010">
    <property type="protein sequence ID" value="MDT0430501.1"/>
    <property type="molecule type" value="Genomic_DNA"/>
</dbReference>
<sequence>MPLPHPAESVYRKVTVEFGREAFASQDPATRRAPIPDEWLDTPPDADLRETSLIRDPDRYTDGLLRMASLAALVPGDQFSLWVFLRSRDGQPFVMDRHGVTGRSVGNQTLGPLANIQVYATNPQGLYEGKSHGLCVHEKWLSPEHDLLTLRDLVPLYLQDPGHGDWTGSGWCSKCAGYAVRRLNEEQFAHYWASVQAAHAALSGGLR</sequence>
<gene>
    <name evidence="1" type="ORF">RM649_22985</name>
</gene>
<keyword evidence="2" id="KW-1185">Reference proteome</keyword>
<name>A0ABU2RNT0_9ACTN</name>
<evidence type="ECO:0000313" key="2">
    <source>
        <dbReference type="Proteomes" id="UP001183777"/>
    </source>
</evidence>